<keyword evidence="2" id="KW-1277">Toxin-antitoxin system</keyword>
<gene>
    <name evidence="4" type="ORF">E8M01_29160</name>
</gene>
<evidence type="ECO:0000313" key="4">
    <source>
        <dbReference type="EMBL" id="QCI67940.1"/>
    </source>
</evidence>
<sequence>MAEYRLSPRAQRDLDGIFDYTVKQWGLPQALRYTDLIEAACASLAGAPQQSQDCAAIRPGYRRRNVELHVIYFRQTSYGIAIIRILHQRMDQARHL</sequence>
<dbReference type="PANTHER" id="PTHR33755:SF9">
    <property type="entry name" value="TOXIN PARE1"/>
    <property type="match status" value="1"/>
</dbReference>
<comment type="similarity">
    <text evidence="1 3">Belongs to the RelE toxin family.</text>
</comment>
<proteinExistence type="inferred from homology"/>
<dbReference type="OrthoDB" id="5457915at2"/>
<dbReference type="Gene3D" id="3.30.2310.20">
    <property type="entry name" value="RelE-like"/>
    <property type="match status" value="1"/>
</dbReference>
<dbReference type="InterPro" id="IPR007712">
    <property type="entry name" value="RelE/ParE_toxin"/>
</dbReference>
<reference evidence="4 5" key="1">
    <citation type="submission" date="2019-04" db="EMBL/GenBank/DDBJ databases">
        <title>Phreatobacter aquaticus sp. nov.</title>
        <authorList>
            <person name="Choi A."/>
        </authorList>
    </citation>
    <scope>NUCLEOTIDE SEQUENCE [LARGE SCALE GENOMIC DNA]</scope>
    <source>
        <strain evidence="4 5">KCTC 52518</strain>
    </source>
</reference>
<dbReference type="AlphaFoldDB" id="A0A4D7BBA4"/>
<name>A0A4D7BBA4_9HYPH</name>
<dbReference type="Pfam" id="PF05016">
    <property type="entry name" value="ParE_toxin"/>
    <property type="match status" value="1"/>
</dbReference>
<dbReference type="InterPro" id="IPR028344">
    <property type="entry name" value="ParE1/4"/>
</dbReference>
<dbReference type="PIRSF" id="PIRSF029218">
    <property type="entry name" value="ParE"/>
    <property type="match status" value="1"/>
</dbReference>
<protein>
    <recommendedName>
        <fullName evidence="3">Toxin</fullName>
    </recommendedName>
</protein>
<evidence type="ECO:0000313" key="5">
    <source>
        <dbReference type="Proteomes" id="UP000298781"/>
    </source>
</evidence>
<keyword evidence="5" id="KW-1185">Reference proteome</keyword>
<organism evidence="4 5">
    <name type="scientific">Phreatobacter stygius</name>
    <dbReference type="NCBI Taxonomy" id="1940610"/>
    <lineage>
        <taxon>Bacteria</taxon>
        <taxon>Pseudomonadati</taxon>
        <taxon>Pseudomonadota</taxon>
        <taxon>Alphaproteobacteria</taxon>
        <taxon>Hyphomicrobiales</taxon>
        <taxon>Phreatobacteraceae</taxon>
        <taxon>Phreatobacter</taxon>
    </lineage>
</organism>
<dbReference type="Proteomes" id="UP000298781">
    <property type="component" value="Chromosome"/>
</dbReference>
<dbReference type="InterPro" id="IPR051803">
    <property type="entry name" value="TA_system_RelE-like_toxin"/>
</dbReference>
<dbReference type="KEGG" id="pstg:E8M01_29160"/>
<dbReference type="EMBL" id="CP039690">
    <property type="protein sequence ID" value="QCI67940.1"/>
    <property type="molecule type" value="Genomic_DNA"/>
</dbReference>
<dbReference type="PANTHER" id="PTHR33755">
    <property type="entry name" value="TOXIN PARE1-RELATED"/>
    <property type="match status" value="1"/>
</dbReference>
<accession>A0A4D7BBA4</accession>
<evidence type="ECO:0000256" key="1">
    <source>
        <dbReference type="ARBA" id="ARBA00006226"/>
    </source>
</evidence>
<evidence type="ECO:0000256" key="2">
    <source>
        <dbReference type="ARBA" id="ARBA00022649"/>
    </source>
</evidence>
<evidence type="ECO:0000256" key="3">
    <source>
        <dbReference type="PIRNR" id="PIRNR029218"/>
    </source>
</evidence>
<dbReference type="InterPro" id="IPR035093">
    <property type="entry name" value="RelE/ParE_toxin_dom_sf"/>
</dbReference>
<dbReference type="RefSeq" id="WP_136963362.1">
    <property type="nucleotide sequence ID" value="NZ_CP039690.1"/>
</dbReference>